<accession>A0A1V3W8V4</accession>
<gene>
    <name evidence="1" type="ORF">BZL30_9488</name>
</gene>
<name>A0A1V3W8V4_MYCKA</name>
<dbReference type="EMBL" id="MVBM01000019">
    <property type="protein sequence ID" value="OOK63390.1"/>
    <property type="molecule type" value="Genomic_DNA"/>
</dbReference>
<protein>
    <submittedName>
        <fullName evidence="1">Uncharacterized protein</fullName>
    </submittedName>
</protein>
<evidence type="ECO:0000313" key="2">
    <source>
        <dbReference type="Proteomes" id="UP000189229"/>
    </source>
</evidence>
<reference evidence="1 2" key="1">
    <citation type="submission" date="2017-02" db="EMBL/GenBank/DDBJ databases">
        <title>Complete genome sequences of Mycobacterium kansasii strains isolated from rhesus macaques.</title>
        <authorList>
            <person name="Panda A."/>
            <person name="Nagaraj S."/>
            <person name="Zhao X."/>
            <person name="Tettelin H."/>
            <person name="Detolla L.J."/>
        </authorList>
    </citation>
    <scope>NUCLEOTIDE SEQUENCE [LARGE SCALE GENOMIC DNA]</scope>
    <source>
        <strain evidence="1 2">11-3813</strain>
    </source>
</reference>
<evidence type="ECO:0000313" key="1">
    <source>
        <dbReference type="EMBL" id="OOK63390.1"/>
    </source>
</evidence>
<comment type="caution">
    <text evidence="1">The sequence shown here is derived from an EMBL/GenBank/DDBJ whole genome shotgun (WGS) entry which is preliminary data.</text>
</comment>
<organism evidence="1 2">
    <name type="scientific">Mycobacterium kansasii</name>
    <dbReference type="NCBI Taxonomy" id="1768"/>
    <lineage>
        <taxon>Bacteria</taxon>
        <taxon>Bacillati</taxon>
        <taxon>Actinomycetota</taxon>
        <taxon>Actinomycetes</taxon>
        <taxon>Mycobacteriales</taxon>
        <taxon>Mycobacteriaceae</taxon>
        <taxon>Mycobacterium</taxon>
    </lineage>
</organism>
<dbReference type="AlphaFoldDB" id="A0A1V3W8V4"/>
<sequence length="44" mass="4638">MRSAVVQEQLTGEANYVGTILADKVAGLTALYATMMACFTGNAR</sequence>
<proteinExistence type="predicted"/>
<dbReference type="Proteomes" id="UP000189229">
    <property type="component" value="Unassembled WGS sequence"/>
</dbReference>